<dbReference type="EMBL" id="JBHTJO010000002">
    <property type="protein sequence ID" value="MFD0988396.1"/>
    <property type="molecule type" value="Genomic_DNA"/>
</dbReference>
<feature type="region of interest" description="Disordered" evidence="1">
    <location>
        <begin position="1"/>
        <end position="51"/>
    </location>
</feature>
<comment type="caution">
    <text evidence="2">The sequence shown here is derived from an EMBL/GenBank/DDBJ whole genome shotgun (WGS) entry which is preliminary data.</text>
</comment>
<gene>
    <name evidence="2" type="ORF">ACFQ2F_14955</name>
</gene>
<feature type="compositionally biased region" description="Polar residues" evidence="1">
    <location>
        <begin position="23"/>
        <end position="35"/>
    </location>
</feature>
<reference evidence="3" key="1">
    <citation type="journal article" date="2019" name="Int. J. Syst. Evol. Microbiol.">
        <title>The Global Catalogue of Microorganisms (GCM) 10K type strain sequencing project: providing services to taxonomists for standard genome sequencing and annotation.</title>
        <authorList>
            <consortium name="The Broad Institute Genomics Platform"/>
            <consortium name="The Broad Institute Genome Sequencing Center for Infectious Disease"/>
            <person name="Wu L."/>
            <person name="Ma J."/>
        </authorList>
    </citation>
    <scope>NUCLEOTIDE SEQUENCE [LARGE SCALE GENOMIC DNA]</scope>
    <source>
        <strain evidence="3">CCUG 61697</strain>
    </source>
</reference>
<protein>
    <submittedName>
        <fullName evidence="2">DUF721 domain-containing protein</fullName>
    </submittedName>
</protein>
<evidence type="ECO:0000313" key="3">
    <source>
        <dbReference type="Proteomes" id="UP001597102"/>
    </source>
</evidence>
<dbReference type="PIRSF" id="PIRSF032064">
    <property type="entry name" value="UCP032064"/>
    <property type="match status" value="1"/>
</dbReference>
<dbReference type="InterPro" id="IPR010593">
    <property type="entry name" value="DUF1159"/>
</dbReference>
<organism evidence="2 3">
    <name type="scientific">Methyloligella solikamskensis</name>
    <dbReference type="NCBI Taxonomy" id="1177756"/>
    <lineage>
        <taxon>Bacteria</taxon>
        <taxon>Pseudomonadati</taxon>
        <taxon>Pseudomonadota</taxon>
        <taxon>Alphaproteobacteria</taxon>
        <taxon>Hyphomicrobiales</taxon>
        <taxon>Hyphomicrobiaceae</taxon>
        <taxon>Methyloligella</taxon>
    </lineage>
</organism>
<name>A0ABW3JDP9_9HYPH</name>
<dbReference type="InterPro" id="IPR007922">
    <property type="entry name" value="DciA-like"/>
</dbReference>
<accession>A0ABW3JDP9</accession>
<dbReference type="RefSeq" id="WP_379091435.1">
    <property type="nucleotide sequence ID" value="NZ_JBHTJO010000002.1"/>
</dbReference>
<evidence type="ECO:0000256" key="1">
    <source>
        <dbReference type="SAM" id="MobiDB-lite"/>
    </source>
</evidence>
<proteinExistence type="predicted"/>
<evidence type="ECO:0000313" key="2">
    <source>
        <dbReference type="EMBL" id="MFD0988396.1"/>
    </source>
</evidence>
<sequence>MIPKSIQKRGEVDATHQDANMAGDNNTQQTSNQRYASAPKRRTQGLKPVGGLAAQTLAPAARARGFTTMALLEQWASIVGGSTAKFTKPDRLIWPRQPREAPDDEPKQARKRPEGATLVLRVDGPRSIEVQYKARQIMERVNSFFGYRAVVEMRIKQAPVGRLVRPQPPAPLPPDPSVLPQEADITDEPLREALVRLGTAAKRSRKRDV</sequence>
<keyword evidence="3" id="KW-1185">Reference proteome</keyword>
<feature type="region of interest" description="Disordered" evidence="1">
    <location>
        <begin position="89"/>
        <end position="114"/>
    </location>
</feature>
<dbReference type="Pfam" id="PF05258">
    <property type="entry name" value="DciA"/>
    <property type="match status" value="1"/>
</dbReference>
<dbReference type="Proteomes" id="UP001597102">
    <property type="component" value="Unassembled WGS sequence"/>
</dbReference>